<protein>
    <submittedName>
        <fullName evidence="4">Glycoside hydrolase family 3 C-terminal domain-containing protein</fullName>
    </submittedName>
</protein>
<dbReference type="InterPro" id="IPR036881">
    <property type="entry name" value="Glyco_hydro_3_C_sf"/>
</dbReference>
<evidence type="ECO:0000313" key="4">
    <source>
        <dbReference type="EMBL" id="UTI67084.1"/>
    </source>
</evidence>
<evidence type="ECO:0000256" key="2">
    <source>
        <dbReference type="ARBA" id="ARBA00022801"/>
    </source>
</evidence>
<dbReference type="Proteomes" id="UP001056035">
    <property type="component" value="Chromosome"/>
</dbReference>
<evidence type="ECO:0000259" key="3">
    <source>
        <dbReference type="Pfam" id="PF01915"/>
    </source>
</evidence>
<accession>A0ABY5DZX2</accession>
<reference evidence="4 5" key="1">
    <citation type="submission" date="2022-06" db="EMBL/GenBank/DDBJ databases">
        <title>Paraconexibacter antarcticus.</title>
        <authorList>
            <person name="Kim C.S."/>
        </authorList>
    </citation>
    <scope>NUCLEOTIDE SEQUENCE [LARGE SCALE GENOMIC DNA]</scope>
    <source>
        <strain evidence="4 5">02-257</strain>
    </source>
</reference>
<dbReference type="EMBL" id="CP098502">
    <property type="protein sequence ID" value="UTI67084.1"/>
    <property type="molecule type" value="Genomic_DNA"/>
</dbReference>
<gene>
    <name evidence="4" type="ORF">NBH00_15005</name>
</gene>
<evidence type="ECO:0000256" key="1">
    <source>
        <dbReference type="ARBA" id="ARBA00005336"/>
    </source>
</evidence>
<evidence type="ECO:0000313" key="5">
    <source>
        <dbReference type="Proteomes" id="UP001056035"/>
    </source>
</evidence>
<dbReference type="SUPFAM" id="SSF51445">
    <property type="entry name" value="(Trans)glycosidases"/>
    <property type="match status" value="1"/>
</dbReference>
<dbReference type="Pfam" id="PF01915">
    <property type="entry name" value="Glyco_hydro_3_C"/>
    <property type="match status" value="1"/>
</dbReference>
<dbReference type="InterPro" id="IPR050288">
    <property type="entry name" value="Cellulose_deg_GH3"/>
</dbReference>
<feature type="domain" description="Glycoside hydrolase family 3 C-terminal" evidence="3">
    <location>
        <begin position="108"/>
        <end position="288"/>
    </location>
</feature>
<dbReference type="Gene3D" id="3.40.50.1700">
    <property type="entry name" value="Glycoside hydrolase family 3 C-terminal domain"/>
    <property type="match status" value="1"/>
</dbReference>
<dbReference type="InterPro" id="IPR002772">
    <property type="entry name" value="Glyco_hydro_3_C"/>
</dbReference>
<keyword evidence="2 4" id="KW-0378">Hydrolase</keyword>
<keyword evidence="5" id="KW-1185">Reference proteome</keyword>
<comment type="similarity">
    <text evidence="1">Belongs to the glycosyl hydrolase 3 family.</text>
</comment>
<dbReference type="Gene3D" id="3.20.20.300">
    <property type="entry name" value="Glycoside hydrolase, family 3, N-terminal domain"/>
    <property type="match status" value="1"/>
</dbReference>
<dbReference type="PANTHER" id="PTHR42715">
    <property type="entry name" value="BETA-GLUCOSIDASE"/>
    <property type="match status" value="1"/>
</dbReference>
<dbReference type="PANTHER" id="PTHR42715:SF10">
    <property type="entry name" value="BETA-GLUCOSIDASE"/>
    <property type="match status" value="1"/>
</dbReference>
<dbReference type="InterPro" id="IPR017853">
    <property type="entry name" value="GH"/>
</dbReference>
<organism evidence="4 5">
    <name type="scientific">Paraconexibacter antarcticus</name>
    <dbReference type="NCBI Taxonomy" id="2949664"/>
    <lineage>
        <taxon>Bacteria</taxon>
        <taxon>Bacillati</taxon>
        <taxon>Actinomycetota</taxon>
        <taxon>Thermoleophilia</taxon>
        <taxon>Solirubrobacterales</taxon>
        <taxon>Paraconexibacteraceae</taxon>
        <taxon>Paraconexibacter</taxon>
    </lineage>
</organism>
<name>A0ABY5DZX2_9ACTN</name>
<dbReference type="InterPro" id="IPR036962">
    <property type="entry name" value="Glyco_hydro_3_N_sf"/>
</dbReference>
<dbReference type="SUPFAM" id="SSF52279">
    <property type="entry name" value="Beta-D-glucan exohydrolase, C-terminal domain"/>
    <property type="match status" value="1"/>
</dbReference>
<proteinExistence type="inferred from homology"/>
<dbReference type="GO" id="GO:0016787">
    <property type="term" value="F:hydrolase activity"/>
    <property type="evidence" value="ECO:0007669"/>
    <property type="project" value="UniProtKB-KW"/>
</dbReference>
<sequence length="295" mass="31441">MQQILRREWGFDGYVLADYGAAHNTIASLNNGLDFEPFPPIAYQPLLVDAALAGGLASTDTLDEHVRAMLATWFRFGLIDRPAYRDDDAQIDKTADEQTAQRIEEQAITLLRNEDHVLPLDAAKLRRIAVVGAPATTFTTGGGSGNIKPFSFTSPLAAIRERAGSAVAVSYADGSSVAATVAAARQADVAIVFAGDYYTEGADRTCLTLECPRVHGDQDTLIRRITAANPRTIVVLASGGPDLTPWRGDTAALVEAWFGGSRSGPALARVLFGDVDPGGRLPITSPTASVSCRRR</sequence>